<feature type="compositionally biased region" description="Basic residues" evidence="1">
    <location>
        <begin position="116"/>
        <end position="126"/>
    </location>
</feature>
<organism evidence="2 3">
    <name type="scientific">Amycolatopsis japonica</name>
    <dbReference type="NCBI Taxonomy" id="208439"/>
    <lineage>
        <taxon>Bacteria</taxon>
        <taxon>Bacillati</taxon>
        <taxon>Actinomycetota</taxon>
        <taxon>Actinomycetes</taxon>
        <taxon>Pseudonocardiales</taxon>
        <taxon>Pseudonocardiaceae</taxon>
        <taxon>Amycolatopsis</taxon>
        <taxon>Amycolatopsis japonica group</taxon>
    </lineage>
</organism>
<keyword evidence="2" id="KW-0614">Plasmid</keyword>
<dbReference type="EMBL" id="CP008954">
    <property type="protein sequence ID" value="AIG81258.1"/>
    <property type="molecule type" value="Genomic_DNA"/>
</dbReference>
<dbReference type="KEGG" id="aja:AJAP_42435"/>
<gene>
    <name evidence="2" type="ORF">AJAP_42435</name>
</gene>
<evidence type="ECO:0000313" key="2">
    <source>
        <dbReference type="EMBL" id="AIG81258.1"/>
    </source>
</evidence>
<dbReference type="AlphaFoldDB" id="A0A075V735"/>
<keyword evidence="3" id="KW-1185">Reference proteome</keyword>
<reference evidence="2 3" key="1">
    <citation type="journal article" date="2014" name="J. Biotechnol.">
        <title>Complete genome sequence of the actinobacterium Amycolatopsis japonica MG417-CF17(T) (=DSM 44213T) producing (S,S)-N,N'-ethylenediaminedisuccinic acid.</title>
        <authorList>
            <person name="Stegmann E."/>
            <person name="Albersmeier A."/>
            <person name="Spohn M."/>
            <person name="Gert H."/>
            <person name="Weber T."/>
            <person name="Wohlleben W."/>
            <person name="Kalinowski J."/>
            <person name="Ruckert C."/>
        </authorList>
    </citation>
    <scope>NUCLEOTIDE SEQUENCE [LARGE SCALE GENOMIC DNA]</scope>
    <source>
        <strain evidence="3">MG417-CF17 (DSM 44213)</strain>
        <plasmid evidence="2">pAmyja1</plasmid>
    </source>
</reference>
<evidence type="ECO:0000256" key="1">
    <source>
        <dbReference type="SAM" id="MobiDB-lite"/>
    </source>
</evidence>
<dbReference type="Proteomes" id="UP000028492">
    <property type="component" value="Plasmid pAmyja1"/>
</dbReference>
<sequence>MVLIRKDRAGSDSYGHTWGEDGAVVDVAPEHAADLLEIPDGGFHEAEPVDEPEPVTTGLVDLEALAAQVAAEKAAAAATPDVEPEADLAGLAARKASTEPETSDPAPEVEPETPKPRGRGGSRKTA</sequence>
<dbReference type="RefSeq" id="WP_040133642.1">
    <property type="nucleotide sequence ID" value="NZ_CP008954.1"/>
</dbReference>
<feature type="region of interest" description="Disordered" evidence="1">
    <location>
        <begin position="74"/>
        <end position="126"/>
    </location>
</feature>
<name>A0A075V735_9PSEU</name>
<dbReference type="HOGENOM" id="CLU_1976906_0_0_11"/>
<evidence type="ECO:0000313" key="3">
    <source>
        <dbReference type="Proteomes" id="UP000028492"/>
    </source>
</evidence>
<protein>
    <submittedName>
        <fullName evidence="2">Uncharacterized protein</fullName>
    </submittedName>
</protein>
<geneLocation type="plasmid" evidence="2 3">
    <name>pAmyja1</name>
</geneLocation>
<accession>A0A075V735</accession>
<proteinExistence type="predicted"/>